<evidence type="ECO:0000313" key="5">
    <source>
        <dbReference type="Proteomes" id="UP000218598"/>
    </source>
</evidence>
<feature type="domain" description="Transposase IS4-like" evidence="2">
    <location>
        <begin position="102"/>
        <end position="286"/>
    </location>
</feature>
<comment type="caution">
    <text evidence="4">The sequence shown here is derived from an EMBL/GenBank/DDBJ whole genome shotgun (WGS) entry which is preliminary data.</text>
</comment>
<dbReference type="Pfam" id="PF01609">
    <property type="entry name" value="DDE_Tnp_1"/>
    <property type="match status" value="1"/>
</dbReference>
<dbReference type="PANTHER" id="PTHR30007">
    <property type="entry name" value="PHP DOMAIN PROTEIN"/>
    <property type="match status" value="1"/>
</dbReference>
<sequence length="303" mass="33824">MSTSAPPRQHVLSDEQWERIEPLLPSNAGRKGHPFRHNRMIVEGIVYRYRTGIPWRDLPREWFGPWQTVWKRHYLYARLGVWDRIHDELMAEADARGDIDWTVSVDATVTRAHQHGTNTTRPDQPTGARANHRKPVAGEPEGHAVGRSRGGLSSKVHAAVDGRGMPLAIVLTGGQRNDGAMLASVLDEIRVPRCGPGRPRVRPNAVVGDKAYSSGKTRRMLTARGVKAVIPQKSDEIAARQRKGSRGGRPPSLDKTAYAGRNVVERRFGLAKQWRGIATRYDKHAITYRAGVVLCAVIAWLRK</sequence>
<feature type="region of interest" description="Disordered" evidence="1">
    <location>
        <begin position="235"/>
        <end position="255"/>
    </location>
</feature>
<protein>
    <submittedName>
        <fullName evidence="4">IS5/IS1182 family transposase</fullName>
    </submittedName>
</protein>
<reference evidence="4 5" key="1">
    <citation type="journal article" date="2017" name="Elife">
        <title>Extensive horizontal gene transfer in cheese-associated bacteria.</title>
        <authorList>
            <person name="Bonham K.S."/>
            <person name="Wolfe B.E."/>
            <person name="Dutton R.J."/>
        </authorList>
    </citation>
    <scope>NUCLEOTIDE SEQUENCE [LARGE SCALE GENOMIC DNA]</scope>
    <source>
        <strain evidence="4 5">341_9</strain>
    </source>
</reference>
<dbReference type="InterPro" id="IPR025161">
    <property type="entry name" value="IS402-like_dom"/>
</dbReference>
<dbReference type="NCBIfam" id="NF033580">
    <property type="entry name" value="transpos_IS5_3"/>
    <property type="match status" value="1"/>
</dbReference>
<evidence type="ECO:0000259" key="3">
    <source>
        <dbReference type="Pfam" id="PF13340"/>
    </source>
</evidence>
<dbReference type="EMBL" id="NRGR01000009">
    <property type="protein sequence ID" value="PCC39936.1"/>
    <property type="molecule type" value="Genomic_DNA"/>
</dbReference>
<name>A0A2A3YKR5_9MICO</name>
<feature type="region of interest" description="Disordered" evidence="1">
    <location>
        <begin position="113"/>
        <end position="152"/>
    </location>
</feature>
<feature type="domain" description="Insertion element IS402-like" evidence="3">
    <location>
        <begin position="12"/>
        <end position="86"/>
    </location>
</feature>
<evidence type="ECO:0000256" key="1">
    <source>
        <dbReference type="SAM" id="MobiDB-lite"/>
    </source>
</evidence>
<proteinExistence type="predicted"/>
<keyword evidence="5" id="KW-1185">Reference proteome</keyword>
<dbReference type="GO" id="GO:0003677">
    <property type="term" value="F:DNA binding"/>
    <property type="evidence" value="ECO:0007669"/>
    <property type="project" value="InterPro"/>
</dbReference>
<dbReference type="GO" id="GO:0006313">
    <property type="term" value="P:DNA transposition"/>
    <property type="evidence" value="ECO:0007669"/>
    <property type="project" value="InterPro"/>
</dbReference>
<organism evidence="4 5">
    <name type="scientific">Brachybacterium alimentarium</name>
    <dbReference type="NCBI Taxonomy" id="47845"/>
    <lineage>
        <taxon>Bacteria</taxon>
        <taxon>Bacillati</taxon>
        <taxon>Actinomycetota</taxon>
        <taxon>Actinomycetes</taxon>
        <taxon>Micrococcales</taxon>
        <taxon>Dermabacteraceae</taxon>
        <taxon>Brachybacterium</taxon>
    </lineage>
</organism>
<dbReference type="Proteomes" id="UP000218598">
    <property type="component" value="Unassembled WGS sequence"/>
</dbReference>
<gene>
    <name evidence="4" type="ORF">CIK66_06350</name>
</gene>
<dbReference type="Pfam" id="PF13340">
    <property type="entry name" value="DUF4096"/>
    <property type="match status" value="1"/>
</dbReference>
<dbReference type="RefSeq" id="WP_096196799.1">
    <property type="nucleotide sequence ID" value="NZ_BAAAIQ010000014.1"/>
</dbReference>
<evidence type="ECO:0000259" key="2">
    <source>
        <dbReference type="Pfam" id="PF01609"/>
    </source>
</evidence>
<dbReference type="PANTHER" id="PTHR30007:SF1">
    <property type="entry name" value="BLR1914 PROTEIN"/>
    <property type="match status" value="1"/>
</dbReference>
<dbReference type="OrthoDB" id="4546548at2"/>
<dbReference type="GO" id="GO:0004803">
    <property type="term" value="F:transposase activity"/>
    <property type="evidence" value="ECO:0007669"/>
    <property type="project" value="InterPro"/>
</dbReference>
<dbReference type="InterPro" id="IPR002559">
    <property type="entry name" value="Transposase_11"/>
</dbReference>
<accession>A0A2A3YKR5</accession>
<dbReference type="AlphaFoldDB" id="A0A2A3YKR5"/>
<evidence type="ECO:0000313" key="4">
    <source>
        <dbReference type="EMBL" id="PCC39936.1"/>
    </source>
</evidence>